<feature type="compositionally biased region" description="Basic and acidic residues" evidence="13">
    <location>
        <begin position="1"/>
        <end position="12"/>
    </location>
</feature>
<dbReference type="SMART" id="SM00248">
    <property type="entry name" value="ANK"/>
    <property type="match status" value="8"/>
</dbReference>
<evidence type="ECO:0000256" key="9">
    <source>
        <dbReference type="ARBA" id="ARBA00023136"/>
    </source>
</evidence>
<name>A0A226D2W8_FOLCA</name>
<evidence type="ECO:0000256" key="5">
    <source>
        <dbReference type="ARBA" id="ARBA00022737"/>
    </source>
</evidence>
<feature type="repeat" description="ANK" evidence="12">
    <location>
        <begin position="265"/>
        <end position="287"/>
    </location>
</feature>
<protein>
    <submittedName>
        <fullName evidence="16">Transient receptor potential channel pyrexia</fullName>
    </submittedName>
</protein>
<evidence type="ECO:0000256" key="6">
    <source>
        <dbReference type="ARBA" id="ARBA00022989"/>
    </source>
</evidence>
<dbReference type="Pfam" id="PF12796">
    <property type="entry name" value="Ank_2"/>
    <property type="match status" value="2"/>
</dbReference>
<dbReference type="Proteomes" id="UP000198287">
    <property type="component" value="Unassembled WGS sequence"/>
</dbReference>
<organism evidence="16 17">
    <name type="scientific">Folsomia candida</name>
    <name type="common">Springtail</name>
    <dbReference type="NCBI Taxonomy" id="158441"/>
    <lineage>
        <taxon>Eukaryota</taxon>
        <taxon>Metazoa</taxon>
        <taxon>Ecdysozoa</taxon>
        <taxon>Arthropoda</taxon>
        <taxon>Hexapoda</taxon>
        <taxon>Collembola</taxon>
        <taxon>Entomobryomorpha</taxon>
        <taxon>Isotomoidea</taxon>
        <taxon>Isotomidae</taxon>
        <taxon>Proisotominae</taxon>
        <taxon>Folsomia</taxon>
    </lineage>
</organism>
<dbReference type="STRING" id="158441.A0A226D2W8"/>
<feature type="transmembrane region" description="Helical" evidence="14">
    <location>
        <begin position="556"/>
        <end position="577"/>
    </location>
</feature>
<keyword evidence="2" id="KW-0813">Transport</keyword>
<evidence type="ECO:0000256" key="13">
    <source>
        <dbReference type="SAM" id="MobiDB-lite"/>
    </source>
</evidence>
<dbReference type="InterPro" id="IPR052076">
    <property type="entry name" value="TRP_cation_channel"/>
</dbReference>
<keyword evidence="16" id="KW-0675">Receptor</keyword>
<dbReference type="Gene3D" id="1.25.40.20">
    <property type="entry name" value="Ankyrin repeat-containing domain"/>
    <property type="match status" value="2"/>
</dbReference>
<dbReference type="AlphaFoldDB" id="A0A226D2W8"/>
<evidence type="ECO:0000256" key="10">
    <source>
        <dbReference type="ARBA" id="ARBA00023180"/>
    </source>
</evidence>
<keyword evidence="7 12" id="KW-0040">ANK repeat</keyword>
<proteinExistence type="predicted"/>
<sequence length="846" mass="96007">MGQNQVKEKSREEDDTSTPILMSNLNSDDSGEKNQVSFHQLAYRGYIDEIKLILTKDDFSGESIVRKLDSLNKTPVHNAALGGGRSKTELVTMLLKHDQDDVRSNNLEKLVNLRDTKGRTALHYAAASRRPDLIAKLLNDFEADPNIVDAEGCTPLHICSLQGYSEEDVTCLEVLLKCPQVNRYQLCGPARHEQSAVHLAANAMADKVLKHLLNSGFDHSKQDSRGLSPLHLAVNAGDTPEAVACVKELLRACNIKEVNAKSAENGQTALHMAAYKCHFNVLRALLDETNTDIWVLDDQKRTALHWATEAWFRNQSLACIKLLVESNKVADWQDKANFLYGDNTGDPRSKYKNETAMEIALKHKAIRITEYLIQAHPSPEAWLDDQMMDKIYRTLPEAMIPLMNSKGLTYNPAKFHERNESIDASFGCLTGYADLEEDDPGYPVKHETKYLHSILHAPKEIQQSLLLHPLIQIFIDIKWKKIQQLTWITIIFQFIWLLLYTVLVFEVYVPDCKEEVNPGIDSMTNGETPKNKTRSLKFLLSLGFYSSEDSNINDCVFNTGAAISIVVVLYVMSAFVVMKEIFQMLNNRKYFRSYANWAQWTLLIVFFINSIPAFYSSPEIEKWQIYLAAAGMFIGWVLSLREIAKFPNCGIYSAILKKVFWHCLKMLGFYVPLLVAFALTLRLLLPGKGQYNYLFFGIVKVLILMTGELDFDDSFYKDEGPQLALNFIYGQFVFLLLVFVTTIVLLNLLTGLAVNDVQSLIEEAEINRLSNELEQIFLLESLLLFIRDKLGKGSLAEFFHKFNVTSVATPLYYYVTSKISGIETRSYSPDLKKRIKMVMTADESSD</sequence>
<keyword evidence="17" id="KW-1185">Reference proteome</keyword>
<dbReference type="GO" id="GO:0034703">
    <property type="term" value="C:cation channel complex"/>
    <property type="evidence" value="ECO:0007669"/>
    <property type="project" value="UniProtKB-ARBA"/>
</dbReference>
<feature type="compositionally biased region" description="Polar residues" evidence="13">
    <location>
        <begin position="17"/>
        <end position="33"/>
    </location>
</feature>
<keyword evidence="9 14" id="KW-0472">Membrane</keyword>
<evidence type="ECO:0000259" key="15">
    <source>
        <dbReference type="Pfam" id="PF00520"/>
    </source>
</evidence>
<keyword evidence="5" id="KW-0677">Repeat</keyword>
<dbReference type="OrthoDB" id="7464126at2759"/>
<feature type="domain" description="Ion transport" evidence="15">
    <location>
        <begin position="555"/>
        <end position="764"/>
    </location>
</feature>
<dbReference type="PROSITE" id="PS50297">
    <property type="entry name" value="ANK_REP_REGION"/>
    <property type="match status" value="2"/>
</dbReference>
<feature type="transmembrane region" description="Helical" evidence="14">
    <location>
        <begin position="691"/>
        <end position="711"/>
    </location>
</feature>
<dbReference type="EMBL" id="LNIX01000042">
    <property type="protein sequence ID" value="OXA38991.1"/>
    <property type="molecule type" value="Genomic_DNA"/>
</dbReference>
<accession>A0A226D2W8</accession>
<feature type="transmembrane region" description="Helical" evidence="14">
    <location>
        <begin position="723"/>
        <end position="749"/>
    </location>
</feature>
<dbReference type="InterPro" id="IPR002110">
    <property type="entry name" value="Ankyrin_rpt"/>
</dbReference>
<dbReference type="PANTHER" id="PTHR47143:SF1">
    <property type="entry name" value="ION_TRANS DOMAIN-CONTAINING PROTEIN"/>
    <property type="match status" value="1"/>
</dbReference>
<comment type="subcellular location">
    <subcellularLocation>
        <location evidence="1">Membrane</location>
        <topology evidence="1">Multi-pass membrane protein</topology>
    </subcellularLocation>
</comment>
<feature type="transmembrane region" description="Helical" evidence="14">
    <location>
        <begin position="623"/>
        <end position="643"/>
    </location>
</feature>
<feature type="region of interest" description="Disordered" evidence="13">
    <location>
        <begin position="1"/>
        <end position="33"/>
    </location>
</feature>
<dbReference type="InterPro" id="IPR005821">
    <property type="entry name" value="Ion_trans_dom"/>
</dbReference>
<keyword evidence="8" id="KW-0406">Ion transport</keyword>
<evidence type="ECO:0000256" key="14">
    <source>
        <dbReference type="SAM" id="Phobius"/>
    </source>
</evidence>
<dbReference type="SUPFAM" id="SSF48403">
    <property type="entry name" value="Ankyrin repeat"/>
    <property type="match status" value="1"/>
</dbReference>
<comment type="caution">
    <text evidence="16">The sequence shown here is derived from an EMBL/GenBank/DDBJ whole genome shotgun (WGS) entry which is preliminary data.</text>
</comment>
<keyword evidence="3" id="KW-0716">Sensory transduction</keyword>
<evidence type="ECO:0000256" key="8">
    <source>
        <dbReference type="ARBA" id="ARBA00023065"/>
    </source>
</evidence>
<dbReference type="PANTHER" id="PTHR47143">
    <property type="entry name" value="TRANSIENT RECEPTOR POTENTIAL CATION CHANNEL PROTEIN PAINLESS"/>
    <property type="match status" value="1"/>
</dbReference>
<evidence type="ECO:0000313" key="17">
    <source>
        <dbReference type="Proteomes" id="UP000198287"/>
    </source>
</evidence>
<dbReference type="PROSITE" id="PS50088">
    <property type="entry name" value="ANK_REPEAT"/>
    <property type="match status" value="2"/>
</dbReference>
<gene>
    <name evidence="16" type="ORF">Fcan01_26335</name>
</gene>
<evidence type="ECO:0000256" key="1">
    <source>
        <dbReference type="ARBA" id="ARBA00004141"/>
    </source>
</evidence>
<keyword evidence="6 14" id="KW-1133">Transmembrane helix</keyword>
<dbReference type="OMA" id="NPAKFHE"/>
<evidence type="ECO:0000256" key="7">
    <source>
        <dbReference type="ARBA" id="ARBA00023043"/>
    </source>
</evidence>
<dbReference type="GO" id="GO:0005216">
    <property type="term" value="F:monoatomic ion channel activity"/>
    <property type="evidence" value="ECO:0007669"/>
    <property type="project" value="InterPro"/>
</dbReference>
<evidence type="ECO:0000256" key="12">
    <source>
        <dbReference type="PROSITE-ProRule" id="PRU00023"/>
    </source>
</evidence>
<evidence type="ECO:0000256" key="3">
    <source>
        <dbReference type="ARBA" id="ARBA00022606"/>
    </source>
</evidence>
<keyword evidence="4 14" id="KW-0812">Transmembrane</keyword>
<feature type="transmembrane region" description="Helical" evidence="14">
    <location>
        <begin position="664"/>
        <end position="685"/>
    </location>
</feature>
<feature type="transmembrane region" description="Helical" evidence="14">
    <location>
        <begin position="485"/>
        <end position="509"/>
    </location>
</feature>
<evidence type="ECO:0000256" key="11">
    <source>
        <dbReference type="ARBA" id="ARBA00023303"/>
    </source>
</evidence>
<evidence type="ECO:0000256" key="4">
    <source>
        <dbReference type="ARBA" id="ARBA00022692"/>
    </source>
</evidence>
<keyword evidence="11" id="KW-0407">Ion channel</keyword>
<feature type="transmembrane region" description="Helical" evidence="14">
    <location>
        <begin position="597"/>
        <end position="617"/>
    </location>
</feature>
<keyword evidence="10" id="KW-0325">Glycoprotein</keyword>
<dbReference type="Pfam" id="PF00520">
    <property type="entry name" value="Ion_trans"/>
    <property type="match status" value="1"/>
</dbReference>
<reference evidence="16 17" key="1">
    <citation type="submission" date="2015-12" db="EMBL/GenBank/DDBJ databases">
        <title>The genome of Folsomia candida.</title>
        <authorList>
            <person name="Faddeeva A."/>
            <person name="Derks M.F."/>
            <person name="Anvar Y."/>
            <person name="Smit S."/>
            <person name="Van Straalen N."/>
            <person name="Roelofs D."/>
        </authorList>
    </citation>
    <scope>NUCLEOTIDE SEQUENCE [LARGE SCALE GENOMIC DNA]</scope>
    <source>
        <strain evidence="16 17">VU population</strain>
        <tissue evidence="16">Whole body</tissue>
    </source>
</reference>
<evidence type="ECO:0000313" key="16">
    <source>
        <dbReference type="EMBL" id="OXA38991.1"/>
    </source>
</evidence>
<dbReference type="InterPro" id="IPR036770">
    <property type="entry name" value="Ankyrin_rpt-contain_sf"/>
</dbReference>
<feature type="repeat" description="ANK" evidence="12">
    <location>
        <begin position="117"/>
        <end position="150"/>
    </location>
</feature>
<evidence type="ECO:0000256" key="2">
    <source>
        <dbReference type="ARBA" id="ARBA00022448"/>
    </source>
</evidence>